<feature type="transmembrane region" description="Helical" evidence="1">
    <location>
        <begin position="56"/>
        <end position="74"/>
    </location>
</feature>
<name>A0A366DYP1_9BACI</name>
<keyword evidence="3" id="KW-1185">Reference proteome</keyword>
<evidence type="ECO:0000313" key="3">
    <source>
        <dbReference type="Proteomes" id="UP000252254"/>
    </source>
</evidence>
<sequence length="105" mass="11889">MKLGSQIREKYKNSNKLFLVLKVLFSIFAIYFAIQVIFISIFGLVSSDTSTDFPDLLLFGMLVSLGLSFAVQLVEQFVTKKRGYFTGLLITTIFLFGVSVFVLWV</sequence>
<dbReference type="Proteomes" id="UP000252254">
    <property type="component" value="Unassembled WGS sequence"/>
</dbReference>
<proteinExistence type="predicted"/>
<dbReference type="AlphaFoldDB" id="A0A366DYP1"/>
<gene>
    <name evidence="2" type="ORF">DES48_10953</name>
</gene>
<feature type="transmembrane region" description="Helical" evidence="1">
    <location>
        <begin position="83"/>
        <end position="104"/>
    </location>
</feature>
<keyword evidence="1" id="KW-0472">Membrane</keyword>
<dbReference type="EMBL" id="QNRI01000009">
    <property type="protein sequence ID" value="RBO95216.1"/>
    <property type="molecule type" value="Genomic_DNA"/>
</dbReference>
<feature type="transmembrane region" description="Helical" evidence="1">
    <location>
        <begin position="20"/>
        <end position="44"/>
    </location>
</feature>
<evidence type="ECO:0000256" key="1">
    <source>
        <dbReference type="SAM" id="Phobius"/>
    </source>
</evidence>
<comment type="caution">
    <text evidence="2">The sequence shown here is derived from an EMBL/GenBank/DDBJ whole genome shotgun (WGS) entry which is preliminary data.</text>
</comment>
<keyword evidence="1" id="KW-1133">Transmembrane helix</keyword>
<reference evidence="2 3" key="1">
    <citation type="submission" date="2018-06" db="EMBL/GenBank/DDBJ databases">
        <title>Genomic Encyclopedia of Type Strains, Phase IV (KMG-IV): sequencing the most valuable type-strain genomes for metagenomic binning, comparative biology and taxonomic classification.</title>
        <authorList>
            <person name="Goeker M."/>
        </authorList>
    </citation>
    <scope>NUCLEOTIDE SEQUENCE [LARGE SCALE GENOMIC DNA]</scope>
    <source>
        <strain evidence="2 3">DSM 15140</strain>
    </source>
</reference>
<evidence type="ECO:0008006" key="4">
    <source>
        <dbReference type="Google" id="ProtNLM"/>
    </source>
</evidence>
<accession>A0A366DYP1</accession>
<evidence type="ECO:0000313" key="2">
    <source>
        <dbReference type="EMBL" id="RBO95216.1"/>
    </source>
</evidence>
<protein>
    <recommendedName>
        <fullName evidence="4">DUF3953 domain-containing protein</fullName>
    </recommendedName>
</protein>
<dbReference type="RefSeq" id="WP_113869567.1">
    <property type="nucleotide sequence ID" value="NZ_BAABQN010000006.1"/>
</dbReference>
<dbReference type="OrthoDB" id="2970670at2"/>
<organism evidence="2 3">
    <name type="scientific">Paraliobacillus ryukyuensis</name>
    <dbReference type="NCBI Taxonomy" id="200904"/>
    <lineage>
        <taxon>Bacteria</taxon>
        <taxon>Bacillati</taxon>
        <taxon>Bacillota</taxon>
        <taxon>Bacilli</taxon>
        <taxon>Bacillales</taxon>
        <taxon>Bacillaceae</taxon>
        <taxon>Paraliobacillus</taxon>
    </lineage>
</organism>
<keyword evidence="1" id="KW-0812">Transmembrane</keyword>